<feature type="binding site" evidence="11">
    <location>
        <begin position="180"/>
        <end position="182"/>
    </location>
    <ligand>
        <name>beta-D-galactose</name>
        <dbReference type="ChEBI" id="CHEBI:27667"/>
    </ligand>
</feature>
<evidence type="ECO:0000256" key="6">
    <source>
        <dbReference type="ARBA" id="ARBA00023235"/>
    </source>
</evidence>
<comment type="catalytic activity">
    <reaction evidence="1 8">
        <text>alpha-D-glucose = beta-D-glucose</text>
        <dbReference type="Rhea" id="RHEA:10264"/>
        <dbReference type="ChEBI" id="CHEBI:15903"/>
        <dbReference type="ChEBI" id="CHEBI:17925"/>
        <dbReference type="EC" id="5.1.3.3"/>
    </reaction>
</comment>
<dbReference type="GO" id="GO:0006006">
    <property type="term" value="P:glucose metabolic process"/>
    <property type="evidence" value="ECO:0007669"/>
    <property type="project" value="TreeGrafter"/>
</dbReference>
<comment type="similarity">
    <text evidence="3 8">Belongs to the aldose epimerase family.</text>
</comment>
<dbReference type="InterPro" id="IPR015443">
    <property type="entry name" value="Aldose_1-epimerase"/>
</dbReference>
<feature type="active site" description="Proton acceptor" evidence="9">
    <location>
        <position position="317"/>
    </location>
</feature>
<dbReference type="GO" id="GO:0004034">
    <property type="term" value="F:aldose 1-epimerase activity"/>
    <property type="evidence" value="ECO:0007669"/>
    <property type="project" value="UniProtKB-EC"/>
</dbReference>
<evidence type="ECO:0000256" key="7">
    <source>
        <dbReference type="ARBA" id="ARBA00023277"/>
    </source>
</evidence>
<comment type="pathway">
    <text evidence="2 8">Carbohydrate metabolism; hexose metabolism.</text>
</comment>
<evidence type="ECO:0000256" key="2">
    <source>
        <dbReference type="ARBA" id="ARBA00005028"/>
    </source>
</evidence>
<evidence type="ECO:0000256" key="4">
    <source>
        <dbReference type="ARBA" id="ARBA00013185"/>
    </source>
</evidence>
<dbReference type="Gene3D" id="2.70.98.10">
    <property type="match status" value="1"/>
</dbReference>
<dbReference type="GO" id="GO:0033499">
    <property type="term" value="P:galactose catabolic process via UDP-galactose, Leloir pathway"/>
    <property type="evidence" value="ECO:0007669"/>
    <property type="project" value="TreeGrafter"/>
</dbReference>
<dbReference type="PROSITE" id="PS00545">
    <property type="entry name" value="ALDOSE_1_EPIMERASE"/>
    <property type="match status" value="1"/>
</dbReference>
<dbReference type="EMBL" id="DXEU01000184">
    <property type="protein sequence ID" value="HIX53160.1"/>
    <property type="molecule type" value="Genomic_DNA"/>
</dbReference>
<feature type="binding site" evidence="11">
    <location>
        <begin position="80"/>
        <end position="81"/>
    </location>
    <ligand>
        <name>beta-D-galactose</name>
        <dbReference type="ChEBI" id="CHEBI:27667"/>
    </ligand>
</feature>
<dbReference type="Proteomes" id="UP000886780">
    <property type="component" value="Unassembled WGS sequence"/>
</dbReference>
<evidence type="ECO:0000256" key="5">
    <source>
        <dbReference type="ARBA" id="ARBA00014165"/>
    </source>
</evidence>
<reference evidence="12" key="1">
    <citation type="journal article" date="2021" name="PeerJ">
        <title>Extensive microbial diversity within the chicken gut microbiome revealed by metagenomics and culture.</title>
        <authorList>
            <person name="Gilroy R."/>
            <person name="Ravi A."/>
            <person name="Getino M."/>
            <person name="Pursley I."/>
            <person name="Horton D.L."/>
            <person name="Alikhan N.F."/>
            <person name="Baker D."/>
            <person name="Gharbi K."/>
            <person name="Hall N."/>
            <person name="Watson M."/>
            <person name="Adriaenssens E.M."/>
            <person name="Foster-Nyarko E."/>
            <person name="Jarju S."/>
            <person name="Secka A."/>
            <person name="Antonio M."/>
            <person name="Oren A."/>
            <person name="Chaudhuri R.R."/>
            <person name="La Ragione R."/>
            <person name="Hildebrand F."/>
            <person name="Pallen M.J."/>
        </authorList>
    </citation>
    <scope>NUCLEOTIDE SEQUENCE</scope>
    <source>
        <strain evidence="12">ChiGjej4B4-12881</strain>
    </source>
</reference>
<gene>
    <name evidence="12" type="ORF">IAA28_10200</name>
</gene>
<sequence>MAYSKTLFGTMPDGSPVYAYTLVNSRGTECTLLDLGAIWNRMAVRDRYGNKRDVILGYDQPESYLTDAAFFGAVVGRNANRIAGGHFTLEGKEYQLAVNNGPNNLHSGPDVYRNRIWEASAGADESGSYAQFSLWSEDGDQGFPGKARIEVRYTLDEDDGVTISYAMVATKTTVANFTNHVYFNLAGQETGKIMDQKVRILADAFTPTDAVSIPTGEIRPVAGTPMDFREWKEIGREIGADYEQLTQAAGYDHNYVIRDWDGTVRLAAEAACEESGIGVEVYTDRPGVQFYTGNYIDGEKPGKGGAAYDKRAGYCFETQAYPDTLNHPNFPTTVLPEGKEFRSVTTYRFVCR</sequence>
<dbReference type="AlphaFoldDB" id="A0A9D1W689"/>
<dbReference type="SUPFAM" id="SSF74650">
    <property type="entry name" value="Galactose mutarotase-like"/>
    <property type="match status" value="1"/>
</dbReference>
<reference evidence="12" key="2">
    <citation type="submission" date="2021-04" db="EMBL/GenBank/DDBJ databases">
        <authorList>
            <person name="Gilroy R."/>
        </authorList>
    </citation>
    <scope>NUCLEOTIDE SEQUENCE</scope>
    <source>
        <strain evidence="12">ChiGjej4B4-12881</strain>
    </source>
</reference>
<dbReference type="EC" id="5.1.3.3" evidence="4 8"/>
<dbReference type="InterPro" id="IPR011013">
    <property type="entry name" value="Gal_mutarotase_sf_dom"/>
</dbReference>
<protein>
    <recommendedName>
        <fullName evidence="5 8">Aldose 1-epimerase</fullName>
        <ecNumber evidence="4 8">5.1.3.3</ecNumber>
    </recommendedName>
</protein>
<evidence type="ECO:0000256" key="8">
    <source>
        <dbReference type="PIRNR" id="PIRNR005096"/>
    </source>
</evidence>
<feature type="binding site" evidence="10">
    <location>
        <position position="252"/>
    </location>
    <ligand>
        <name>beta-D-galactose</name>
        <dbReference type="ChEBI" id="CHEBI:27667"/>
    </ligand>
</feature>
<dbReference type="GO" id="GO:0030246">
    <property type="term" value="F:carbohydrate binding"/>
    <property type="evidence" value="ECO:0007669"/>
    <property type="project" value="InterPro"/>
</dbReference>
<keyword evidence="7 8" id="KW-0119">Carbohydrate metabolism</keyword>
<dbReference type="Pfam" id="PF01263">
    <property type="entry name" value="Aldose_epim"/>
    <property type="match status" value="1"/>
</dbReference>
<keyword evidence="6 8" id="KW-0413">Isomerase</keyword>
<feature type="active site" description="Proton donor" evidence="9">
    <location>
        <position position="180"/>
    </location>
</feature>
<evidence type="ECO:0000313" key="13">
    <source>
        <dbReference type="Proteomes" id="UP000886780"/>
    </source>
</evidence>
<dbReference type="PIRSF" id="PIRSF005096">
    <property type="entry name" value="GALM"/>
    <property type="match status" value="1"/>
</dbReference>
<accession>A0A9D1W689</accession>
<name>A0A9D1W689_9FIRM</name>
<dbReference type="InterPro" id="IPR014718">
    <property type="entry name" value="GH-type_carb-bd"/>
</dbReference>
<evidence type="ECO:0000256" key="3">
    <source>
        <dbReference type="ARBA" id="ARBA00006206"/>
    </source>
</evidence>
<comment type="caution">
    <text evidence="12">The sequence shown here is derived from an EMBL/GenBank/DDBJ whole genome shotgun (WGS) entry which is preliminary data.</text>
</comment>
<dbReference type="InterPro" id="IPR047215">
    <property type="entry name" value="Galactose_mutarotase-like"/>
</dbReference>
<dbReference type="NCBIfam" id="NF008277">
    <property type="entry name" value="PRK11055.1"/>
    <property type="match status" value="1"/>
</dbReference>
<dbReference type="InterPro" id="IPR018052">
    <property type="entry name" value="Ald1_epimerase_CS"/>
</dbReference>
<evidence type="ECO:0000256" key="10">
    <source>
        <dbReference type="PIRSR" id="PIRSR005096-2"/>
    </source>
</evidence>
<evidence type="ECO:0000256" key="9">
    <source>
        <dbReference type="PIRSR" id="PIRSR005096-1"/>
    </source>
</evidence>
<dbReference type="CDD" id="cd09019">
    <property type="entry name" value="galactose_mutarotase_like"/>
    <property type="match status" value="1"/>
</dbReference>
<dbReference type="InterPro" id="IPR008183">
    <property type="entry name" value="Aldose_1/G6P_1-epimerase"/>
</dbReference>
<dbReference type="PANTHER" id="PTHR10091:SF0">
    <property type="entry name" value="GALACTOSE MUTAROTASE"/>
    <property type="match status" value="1"/>
</dbReference>
<evidence type="ECO:0000256" key="11">
    <source>
        <dbReference type="PIRSR" id="PIRSR005096-3"/>
    </source>
</evidence>
<organism evidence="12 13">
    <name type="scientific">Candidatus Lachnoclostridium stercoripullorum</name>
    <dbReference type="NCBI Taxonomy" id="2838635"/>
    <lineage>
        <taxon>Bacteria</taxon>
        <taxon>Bacillati</taxon>
        <taxon>Bacillota</taxon>
        <taxon>Clostridia</taxon>
        <taxon>Lachnospirales</taxon>
        <taxon>Lachnospiraceae</taxon>
    </lineage>
</organism>
<proteinExistence type="inferred from homology"/>
<evidence type="ECO:0000313" key="12">
    <source>
        <dbReference type="EMBL" id="HIX53160.1"/>
    </source>
</evidence>
<dbReference type="PANTHER" id="PTHR10091">
    <property type="entry name" value="ALDOSE-1-EPIMERASE"/>
    <property type="match status" value="1"/>
</dbReference>
<evidence type="ECO:0000256" key="1">
    <source>
        <dbReference type="ARBA" id="ARBA00001614"/>
    </source>
</evidence>